<feature type="compositionally biased region" description="Low complexity" evidence="1">
    <location>
        <begin position="222"/>
        <end position="232"/>
    </location>
</feature>
<feature type="region of interest" description="Disordered" evidence="1">
    <location>
        <begin position="141"/>
        <end position="237"/>
    </location>
</feature>
<feature type="region of interest" description="Disordered" evidence="1">
    <location>
        <begin position="19"/>
        <end position="49"/>
    </location>
</feature>
<feature type="compositionally biased region" description="Polar residues" evidence="1">
    <location>
        <begin position="178"/>
        <end position="196"/>
    </location>
</feature>
<gene>
    <name evidence="2" type="ORF">SLS59_000173</name>
</gene>
<reference evidence="2 3" key="1">
    <citation type="submission" date="2024-02" db="EMBL/GenBank/DDBJ databases">
        <title>De novo assembly and annotation of 12 fungi associated with fruit tree decline syndrome in Ontario, Canada.</title>
        <authorList>
            <person name="Sulman M."/>
            <person name="Ellouze W."/>
            <person name="Ilyukhin E."/>
        </authorList>
    </citation>
    <scope>NUCLEOTIDE SEQUENCE [LARGE SCALE GENOMIC DNA]</scope>
    <source>
        <strain evidence="2 3">M97-236</strain>
    </source>
</reference>
<accession>A0ABR3S436</accession>
<evidence type="ECO:0000313" key="2">
    <source>
        <dbReference type="EMBL" id="KAL1611454.1"/>
    </source>
</evidence>
<protein>
    <submittedName>
        <fullName evidence="2">Uncharacterized protein</fullName>
    </submittedName>
</protein>
<comment type="caution">
    <text evidence="2">The sequence shown here is derived from an EMBL/GenBank/DDBJ whole genome shotgun (WGS) entry which is preliminary data.</text>
</comment>
<proteinExistence type="predicted"/>
<feature type="region of interest" description="Disordered" evidence="1">
    <location>
        <begin position="61"/>
        <end position="101"/>
    </location>
</feature>
<keyword evidence="3" id="KW-1185">Reference proteome</keyword>
<evidence type="ECO:0000313" key="3">
    <source>
        <dbReference type="Proteomes" id="UP001521222"/>
    </source>
</evidence>
<name>A0ABR3S436_9PLEO</name>
<dbReference type="Proteomes" id="UP001521222">
    <property type="component" value="Unassembled WGS sequence"/>
</dbReference>
<organism evidence="2 3">
    <name type="scientific">Nothophoma quercina</name>
    <dbReference type="NCBI Taxonomy" id="749835"/>
    <lineage>
        <taxon>Eukaryota</taxon>
        <taxon>Fungi</taxon>
        <taxon>Dikarya</taxon>
        <taxon>Ascomycota</taxon>
        <taxon>Pezizomycotina</taxon>
        <taxon>Dothideomycetes</taxon>
        <taxon>Pleosporomycetidae</taxon>
        <taxon>Pleosporales</taxon>
        <taxon>Pleosporineae</taxon>
        <taxon>Didymellaceae</taxon>
        <taxon>Nothophoma</taxon>
    </lineage>
</organism>
<feature type="compositionally biased region" description="Low complexity" evidence="1">
    <location>
        <begin position="72"/>
        <end position="92"/>
    </location>
</feature>
<evidence type="ECO:0000256" key="1">
    <source>
        <dbReference type="SAM" id="MobiDB-lite"/>
    </source>
</evidence>
<sequence length="399" mass="43294">MPYIEGVAAKVEELSWNSFAEPTHETESWQPDPDSIPVAGGLPDPRFNKDTLTEKHKMALKRDRRLGIAINSPSQSTTTGSSTASPSRTSTPNAVANWPAPSPRATGYPRAFALPKAPPILSPFAATNLVQAASPAPIMAPAHAPATSAGTTSADPLRGTMEMLPVQPPFQRPRTPAASINSQRSNSSTATPTPTWARTIAHLLGESPPKRTPSSQPPPTQIQPAAPSSASKTPHLRRKDLVPKIETSTSVATSPSVSEAVKVPFAPWANGSAMQHLSPTDFEPAETVKDLGVQRALLESFIPQEPDPSSSISGHQRYLNTRLVTLMEDEMDMAARTTRRELREMSDKELESHLAKTTSMHMTHLKLKQRASKSDESDLEASLFAFQEKEERQFKQIRA</sequence>
<dbReference type="EMBL" id="JAKIXB020000001">
    <property type="protein sequence ID" value="KAL1611454.1"/>
    <property type="molecule type" value="Genomic_DNA"/>
</dbReference>